<proteinExistence type="predicted"/>
<dbReference type="OrthoDB" id="287305at2759"/>
<dbReference type="EMBL" id="CAJJDN010000024">
    <property type="protein sequence ID" value="CAD8068510.1"/>
    <property type="molecule type" value="Genomic_DNA"/>
</dbReference>
<comment type="caution">
    <text evidence="1">The sequence shown here is derived from an EMBL/GenBank/DDBJ whole genome shotgun (WGS) entry which is preliminary data.</text>
</comment>
<name>A0A8S1LKT2_9CILI</name>
<keyword evidence="2" id="KW-1185">Reference proteome</keyword>
<dbReference type="AlphaFoldDB" id="A0A8S1LKT2"/>
<dbReference type="Proteomes" id="UP000692954">
    <property type="component" value="Unassembled WGS sequence"/>
</dbReference>
<protein>
    <submittedName>
        <fullName evidence="1">Uncharacterized protein</fullName>
    </submittedName>
</protein>
<reference evidence="1" key="1">
    <citation type="submission" date="2021-01" db="EMBL/GenBank/DDBJ databases">
        <authorList>
            <consortium name="Genoscope - CEA"/>
            <person name="William W."/>
        </authorList>
    </citation>
    <scope>NUCLEOTIDE SEQUENCE</scope>
</reference>
<gene>
    <name evidence="1" type="ORF">PSON_ATCC_30995.1.T0240188</name>
</gene>
<accession>A0A8S1LKT2</accession>
<evidence type="ECO:0000313" key="1">
    <source>
        <dbReference type="EMBL" id="CAD8068510.1"/>
    </source>
</evidence>
<evidence type="ECO:0000313" key="2">
    <source>
        <dbReference type="Proteomes" id="UP000692954"/>
    </source>
</evidence>
<organism evidence="1 2">
    <name type="scientific">Paramecium sonneborni</name>
    <dbReference type="NCBI Taxonomy" id="65129"/>
    <lineage>
        <taxon>Eukaryota</taxon>
        <taxon>Sar</taxon>
        <taxon>Alveolata</taxon>
        <taxon>Ciliophora</taxon>
        <taxon>Intramacronucleata</taxon>
        <taxon>Oligohymenophorea</taxon>
        <taxon>Peniculida</taxon>
        <taxon>Parameciidae</taxon>
        <taxon>Paramecium</taxon>
    </lineage>
</organism>
<sequence>MSSFLTPTRDELFDSLRLTDINKSNESIEPSPKKYIKIGDYDNTTQENQDQSIEKNIIIPIPIKQHVSVSKQGQRLIVNPKLKIKMLNLYISQAIVEEEDNIFNCTQTKK</sequence>